<name>A0AAD6YCL2_9AGAR</name>
<dbReference type="Proteomes" id="UP001219525">
    <property type="component" value="Unassembled WGS sequence"/>
</dbReference>
<reference evidence="2" key="1">
    <citation type="submission" date="2023-03" db="EMBL/GenBank/DDBJ databases">
        <title>Massive genome expansion in bonnet fungi (Mycena s.s.) driven by repeated elements and novel gene families across ecological guilds.</title>
        <authorList>
            <consortium name="Lawrence Berkeley National Laboratory"/>
            <person name="Harder C.B."/>
            <person name="Miyauchi S."/>
            <person name="Viragh M."/>
            <person name="Kuo A."/>
            <person name="Thoen E."/>
            <person name="Andreopoulos B."/>
            <person name="Lu D."/>
            <person name="Skrede I."/>
            <person name="Drula E."/>
            <person name="Henrissat B."/>
            <person name="Morin E."/>
            <person name="Kohler A."/>
            <person name="Barry K."/>
            <person name="LaButti K."/>
            <person name="Morin E."/>
            <person name="Salamov A."/>
            <person name="Lipzen A."/>
            <person name="Mereny Z."/>
            <person name="Hegedus B."/>
            <person name="Baldrian P."/>
            <person name="Stursova M."/>
            <person name="Weitz H."/>
            <person name="Taylor A."/>
            <person name="Grigoriev I.V."/>
            <person name="Nagy L.G."/>
            <person name="Martin F."/>
            <person name="Kauserud H."/>
        </authorList>
    </citation>
    <scope>NUCLEOTIDE SEQUENCE</scope>
    <source>
        <strain evidence="2">9144</strain>
    </source>
</reference>
<comment type="caution">
    <text evidence="2">The sequence shown here is derived from an EMBL/GenBank/DDBJ whole genome shotgun (WGS) entry which is preliminary data.</text>
</comment>
<accession>A0AAD6YCL2</accession>
<sequence>MLHFGPYQRAAFVSRRPPPARPARTAHCLPGLSAACAPPPAAGAHRGWWADAGAHRAARTHTGSGCTQAVGAHTQAAGLGGAHRRRVVAEGARAGGAHTQAEGAWAGSGGRTEAGWAQAERARAGRSSHDPSET</sequence>
<gene>
    <name evidence="2" type="ORF">GGX14DRAFT_397517</name>
</gene>
<keyword evidence="3" id="KW-1185">Reference proteome</keyword>
<evidence type="ECO:0000313" key="2">
    <source>
        <dbReference type="EMBL" id="KAJ7205821.1"/>
    </source>
</evidence>
<evidence type="ECO:0000256" key="1">
    <source>
        <dbReference type="SAM" id="MobiDB-lite"/>
    </source>
</evidence>
<organism evidence="2 3">
    <name type="scientific">Mycena pura</name>
    <dbReference type="NCBI Taxonomy" id="153505"/>
    <lineage>
        <taxon>Eukaryota</taxon>
        <taxon>Fungi</taxon>
        <taxon>Dikarya</taxon>
        <taxon>Basidiomycota</taxon>
        <taxon>Agaricomycotina</taxon>
        <taxon>Agaricomycetes</taxon>
        <taxon>Agaricomycetidae</taxon>
        <taxon>Agaricales</taxon>
        <taxon>Marasmiineae</taxon>
        <taxon>Mycenaceae</taxon>
        <taxon>Mycena</taxon>
    </lineage>
</organism>
<protein>
    <submittedName>
        <fullName evidence="2">Uncharacterized protein</fullName>
    </submittedName>
</protein>
<dbReference type="EMBL" id="JARJCW010000042">
    <property type="protein sequence ID" value="KAJ7205821.1"/>
    <property type="molecule type" value="Genomic_DNA"/>
</dbReference>
<feature type="compositionally biased region" description="Basic and acidic residues" evidence="1">
    <location>
        <begin position="120"/>
        <end position="134"/>
    </location>
</feature>
<proteinExistence type="predicted"/>
<dbReference type="AlphaFoldDB" id="A0AAD6YCL2"/>
<evidence type="ECO:0000313" key="3">
    <source>
        <dbReference type="Proteomes" id="UP001219525"/>
    </source>
</evidence>
<feature type="region of interest" description="Disordered" evidence="1">
    <location>
        <begin position="92"/>
        <end position="134"/>
    </location>
</feature>